<dbReference type="GO" id="GO:0008270">
    <property type="term" value="F:zinc ion binding"/>
    <property type="evidence" value="ECO:0007669"/>
    <property type="project" value="UniProtKB-KW"/>
</dbReference>
<dbReference type="Pfam" id="PF13923">
    <property type="entry name" value="zf-C3HC4_2"/>
    <property type="match status" value="1"/>
</dbReference>
<feature type="compositionally biased region" description="Basic and acidic residues" evidence="5">
    <location>
        <begin position="767"/>
        <end position="780"/>
    </location>
</feature>
<keyword evidence="2 4" id="KW-0863">Zinc-finger</keyword>
<dbReference type="InterPro" id="IPR001841">
    <property type="entry name" value="Znf_RING"/>
</dbReference>
<dbReference type="InterPro" id="IPR017907">
    <property type="entry name" value="Znf_RING_CS"/>
</dbReference>
<evidence type="ECO:0000256" key="1">
    <source>
        <dbReference type="ARBA" id="ARBA00022723"/>
    </source>
</evidence>
<feature type="region of interest" description="Disordered" evidence="5">
    <location>
        <begin position="496"/>
        <end position="591"/>
    </location>
</feature>
<feature type="region of interest" description="Disordered" evidence="5">
    <location>
        <begin position="150"/>
        <end position="188"/>
    </location>
</feature>
<accession>A0A8J2PUM3</accession>
<feature type="region of interest" description="Disordered" evidence="5">
    <location>
        <begin position="610"/>
        <end position="879"/>
    </location>
</feature>
<dbReference type="OrthoDB" id="9049620at2759"/>
<dbReference type="Proteomes" id="UP000708208">
    <property type="component" value="Unassembled WGS sequence"/>
</dbReference>
<comment type="caution">
    <text evidence="7">The sequence shown here is derived from an EMBL/GenBank/DDBJ whole genome shotgun (WGS) entry which is preliminary data.</text>
</comment>
<dbReference type="SMART" id="SM00184">
    <property type="entry name" value="RING"/>
    <property type="match status" value="1"/>
</dbReference>
<feature type="compositionally biased region" description="Basic and acidic residues" evidence="5">
    <location>
        <begin position="497"/>
        <end position="511"/>
    </location>
</feature>
<feature type="compositionally biased region" description="Basic and acidic residues" evidence="5">
    <location>
        <begin position="540"/>
        <end position="561"/>
    </location>
</feature>
<feature type="compositionally biased region" description="Basic and acidic residues" evidence="5">
    <location>
        <begin position="399"/>
        <end position="411"/>
    </location>
</feature>
<feature type="compositionally biased region" description="Basic and acidic residues" evidence="5">
    <location>
        <begin position="698"/>
        <end position="714"/>
    </location>
</feature>
<sequence>MSTQWRQSEEVNSDLTEDPKMFKTSTQDQSEQEIYAGLVKKYGCSLCNEVFINAYITNCHHKFCRRCILKWLRYCRKCPECISVISKITPLKRMDAVIEGIYTSLPTSYKTYREQLKKKRFRAELEWKRMKMVQGALSASQISRMKTAVETRQSLKQSKKTKGKSRPVTTGGHSPALPQLSPKLETEGLVRRKKSVEPARVEFIKLPPINYTTQDSSNHVSTASLESTTNKYNAALSGTGPEMYKTRQYSRDDRPEKMLETQFFILNSQLQGSTGASSLENVSNPEVVYGKGKPKSAIPREVDVIKPLINGKAKDAPEDSLKGKGKINNNIDEVEEFLSQCPVESIWESDLFTFLKLHAGSSRQKTQDNMRSQVSKTSRSSRKKQLGSGKKTSNSAKEGNIKIEKVEDITKTGKIHPPVKSPVNTQPNTKLKTSDPLKNVSKLNRSEKNVSKKTNAKKESSVSNPKQRGTTPLPLDSIKGKSKAIVRSSKLELVLSDEDKKKSAKSHDKQSVRKKQNPDNISGKGKAGKGSNNPALDEDDFRKDSLEELLRKFRAERELRRSANPSRPGTAYNPDVNRNLSEIPGWGVRNTTNQNGQELSIQAVPEIQVKAIQNDPPINYGGEERSDQSKQNFQKPLSTADKNKIEKILAGLSRISKDRDKVKGKTDALFPGQDDKKISERPGPSPSRTDVLPGSDIKSMDGRKESDSNDDSRQKSQKINNVTAEPGNKSNPLNHSAKSKKKPKHSEHRDRKHEGKVLDNNVSKITSKNDNHKSSTRKDLNVQNIRSKLAPDRKRPEVRKNRSRIKYNNTAAGRQKDASASGNNLRERRASGEEKINLNGTKIKRFASQPDTSGGIIADRPLDGQERRGSPDGKARISGKAYNIPDYPLGLVQDTNVVAFNRNSPTMARFNNEKQHPKNQKMSPGGMAFSSHVPIIPPLHQR</sequence>
<feature type="compositionally biased region" description="Basic and acidic residues" evidence="5">
    <location>
        <begin position="655"/>
        <end position="666"/>
    </location>
</feature>
<evidence type="ECO:0000259" key="6">
    <source>
        <dbReference type="PROSITE" id="PS50089"/>
    </source>
</evidence>
<gene>
    <name evidence="7" type="ORF">AFUS01_LOCUS46998</name>
</gene>
<feature type="compositionally biased region" description="Polar residues" evidence="5">
    <location>
        <begin position="461"/>
        <end position="470"/>
    </location>
</feature>
<keyword evidence="3" id="KW-0862">Zinc</keyword>
<evidence type="ECO:0000256" key="5">
    <source>
        <dbReference type="SAM" id="MobiDB-lite"/>
    </source>
</evidence>
<reference evidence="7" key="1">
    <citation type="submission" date="2021-06" db="EMBL/GenBank/DDBJ databases">
        <authorList>
            <person name="Hodson N. C."/>
            <person name="Mongue J. A."/>
            <person name="Jaron S. K."/>
        </authorList>
    </citation>
    <scope>NUCLEOTIDE SEQUENCE</scope>
</reference>
<feature type="compositionally biased region" description="Polar residues" evidence="5">
    <location>
        <begin position="806"/>
        <end position="824"/>
    </location>
</feature>
<feature type="compositionally biased region" description="Polar residues" evidence="5">
    <location>
        <begin position="422"/>
        <end position="431"/>
    </location>
</feature>
<evidence type="ECO:0000256" key="2">
    <source>
        <dbReference type="ARBA" id="ARBA00022771"/>
    </source>
</evidence>
<evidence type="ECO:0000256" key="3">
    <source>
        <dbReference type="ARBA" id="ARBA00022833"/>
    </source>
</evidence>
<dbReference type="AlphaFoldDB" id="A0A8J2PUM3"/>
<feature type="compositionally biased region" description="Basic and acidic residues" evidence="5">
    <location>
        <begin position="747"/>
        <end position="757"/>
    </location>
</feature>
<name>A0A8J2PUM3_9HEXA</name>
<dbReference type="PROSITE" id="PS00518">
    <property type="entry name" value="ZF_RING_1"/>
    <property type="match status" value="1"/>
</dbReference>
<feature type="region of interest" description="Disordered" evidence="5">
    <location>
        <begin position="361"/>
        <end position="484"/>
    </location>
</feature>
<feature type="compositionally biased region" description="Basic and acidic residues" evidence="5">
    <location>
        <begin position="860"/>
        <end position="875"/>
    </location>
</feature>
<feature type="compositionally biased region" description="Basic and acidic residues" evidence="5">
    <location>
        <begin position="789"/>
        <end position="800"/>
    </location>
</feature>
<evidence type="ECO:0000313" key="8">
    <source>
        <dbReference type="Proteomes" id="UP000708208"/>
    </source>
</evidence>
<dbReference type="PROSITE" id="PS50089">
    <property type="entry name" value="ZF_RING_2"/>
    <property type="match status" value="1"/>
</dbReference>
<feature type="domain" description="RING-type" evidence="6">
    <location>
        <begin position="44"/>
        <end position="81"/>
    </location>
</feature>
<organism evidence="7 8">
    <name type="scientific">Allacma fusca</name>
    <dbReference type="NCBI Taxonomy" id="39272"/>
    <lineage>
        <taxon>Eukaryota</taxon>
        <taxon>Metazoa</taxon>
        <taxon>Ecdysozoa</taxon>
        <taxon>Arthropoda</taxon>
        <taxon>Hexapoda</taxon>
        <taxon>Collembola</taxon>
        <taxon>Symphypleona</taxon>
        <taxon>Sminthuridae</taxon>
        <taxon>Allacma</taxon>
    </lineage>
</organism>
<feature type="compositionally biased region" description="Basic and acidic residues" evidence="5">
    <location>
        <begin position="825"/>
        <end position="836"/>
    </location>
</feature>
<keyword evidence="8" id="KW-1185">Reference proteome</keyword>
<evidence type="ECO:0000256" key="4">
    <source>
        <dbReference type="PROSITE-ProRule" id="PRU00175"/>
    </source>
</evidence>
<evidence type="ECO:0000313" key="7">
    <source>
        <dbReference type="EMBL" id="CAG7837975.1"/>
    </source>
</evidence>
<feature type="region of interest" description="Disordered" evidence="5">
    <location>
        <begin position="1"/>
        <end position="23"/>
    </location>
</feature>
<keyword evidence="1" id="KW-0479">Metal-binding</keyword>
<protein>
    <recommendedName>
        <fullName evidence="6">RING-type domain-containing protein</fullName>
    </recommendedName>
</protein>
<feature type="compositionally biased region" description="Basic residues" evidence="5">
    <location>
        <begin position="737"/>
        <end position="746"/>
    </location>
</feature>
<feature type="compositionally biased region" description="Basic and acidic residues" evidence="5">
    <location>
        <begin position="444"/>
        <end position="460"/>
    </location>
</feature>
<feature type="compositionally biased region" description="Polar residues" evidence="5">
    <location>
        <begin position="361"/>
        <end position="378"/>
    </location>
</feature>
<proteinExistence type="predicted"/>
<feature type="compositionally biased region" description="Polar residues" evidence="5">
    <location>
        <begin position="717"/>
        <end position="734"/>
    </location>
</feature>
<dbReference type="EMBL" id="CAJVCH010571615">
    <property type="protein sequence ID" value="CAG7837975.1"/>
    <property type="molecule type" value="Genomic_DNA"/>
</dbReference>